<dbReference type="AlphaFoldDB" id="A0A0F6W1C6"/>
<dbReference type="EMBL" id="CP011125">
    <property type="protein sequence ID" value="AKF04911.1"/>
    <property type="molecule type" value="Genomic_DNA"/>
</dbReference>
<organism evidence="2 3">
    <name type="scientific">Sandaracinus amylolyticus</name>
    <dbReference type="NCBI Taxonomy" id="927083"/>
    <lineage>
        <taxon>Bacteria</taxon>
        <taxon>Pseudomonadati</taxon>
        <taxon>Myxococcota</taxon>
        <taxon>Polyangia</taxon>
        <taxon>Polyangiales</taxon>
        <taxon>Sandaracinaceae</taxon>
        <taxon>Sandaracinus</taxon>
    </lineage>
</organism>
<dbReference type="GO" id="GO:0035438">
    <property type="term" value="F:cyclic-di-GMP binding"/>
    <property type="evidence" value="ECO:0007669"/>
    <property type="project" value="InterPro"/>
</dbReference>
<accession>A0A0F6W1C6</accession>
<dbReference type="STRING" id="927083.DB32_002060"/>
<protein>
    <recommendedName>
        <fullName evidence="1">PilZ domain-containing protein</fullName>
    </recommendedName>
</protein>
<keyword evidence="3" id="KW-1185">Reference proteome</keyword>
<sequence>MTDAHFRRSARTAIELRVCFRRDEPGAALEKAGRIADLGMGGAFVQADRPPPIGASIVVTLQSPTAWDPLELPAQVRWVSDDGLAGLGRGFGVKFGDLAPTQAAALYELLSSAGFDEAPEKAEREG</sequence>
<dbReference type="Proteomes" id="UP000034883">
    <property type="component" value="Chromosome"/>
</dbReference>
<evidence type="ECO:0000313" key="2">
    <source>
        <dbReference type="EMBL" id="AKF04911.1"/>
    </source>
</evidence>
<gene>
    <name evidence="2" type="ORF">DB32_002060</name>
</gene>
<proteinExistence type="predicted"/>
<dbReference type="InterPro" id="IPR009875">
    <property type="entry name" value="PilZ_domain"/>
</dbReference>
<dbReference type="Gene3D" id="2.40.10.220">
    <property type="entry name" value="predicted glycosyltransferase like domains"/>
    <property type="match status" value="1"/>
</dbReference>
<reference evidence="2 3" key="1">
    <citation type="submission" date="2015-03" db="EMBL/GenBank/DDBJ databases">
        <title>Genome assembly of Sandaracinus amylolyticus DSM 53668.</title>
        <authorList>
            <person name="Sharma G."/>
            <person name="Subramanian S."/>
        </authorList>
    </citation>
    <scope>NUCLEOTIDE SEQUENCE [LARGE SCALE GENOMIC DNA]</scope>
    <source>
        <strain evidence="2 3">DSM 53668</strain>
    </source>
</reference>
<dbReference type="OrthoDB" id="5516249at2"/>
<dbReference type="RefSeq" id="WP_053232207.1">
    <property type="nucleotide sequence ID" value="NZ_CP011125.1"/>
</dbReference>
<name>A0A0F6W1C6_9BACT</name>
<dbReference type="Pfam" id="PF07238">
    <property type="entry name" value="PilZ"/>
    <property type="match status" value="1"/>
</dbReference>
<dbReference type="KEGG" id="samy:DB32_002060"/>
<feature type="domain" description="PilZ" evidence="1">
    <location>
        <begin position="7"/>
        <end position="110"/>
    </location>
</feature>
<dbReference type="SUPFAM" id="SSF141371">
    <property type="entry name" value="PilZ domain-like"/>
    <property type="match status" value="1"/>
</dbReference>
<evidence type="ECO:0000313" key="3">
    <source>
        <dbReference type="Proteomes" id="UP000034883"/>
    </source>
</evidence>
<evidence type="ECO:0000259" key="1">
    <source>
        <dbReference type="Pfam" id="PF07238"/>
    </source>
</evidence>